<gene>
    <name evidence="2" type="ORF">NDES1114_LOCUS9912</name>
</gene>
<feature type="compositionally biased region" description="Basic and acidic residues" evidence="1">
    <location>
        <begin position="344"/>
        <end position="359"/>
    </location>
</feature>
<feature type="region of interest" description="Disordered" evidence="1">
    <location>
        <begin position="50"/>
        <end position="88"/>
    </location>
</feature>
<organism evidence="2">
    <name type="scientific">Neobodo designis</name>
    <name type="common">Flagellated protozoan</name>
    <name type="synonym">Bodo designis</name>
    <dbReference type="NCBI Taxonomy" id="312471"/>
    <lineage>
        <taxon>Eukaryota</taxon>
        <taxon>Discoba</taxon>
        <taxon>Euglenozoa</taxon>
        <taxon>Kinetoplastea</taxon>
        <taxon>Metakinetoplastina</taxon>
        <taxon>Neobodonida</taxon>
        <taxon>Neobodo</taxon>
    </lineage>
</organism>
<dbReference type="AlphaFoldDB" id="A0A7S1PX74"/>
<reference evidence="2" key="1">
    <citation type="submission" date="2021-01" db="EMBL/GenBank/DDBJ databases">
        <authorList>
            <person name="Corre E."/>
            <person name="Pelletier E."/>
            <person name="Niang G."/>
            <person name="Scheremetjew M."/>
            <person name="Finn R."/>
            <person name="Kale V."/>
            <person name="Holt S."/>
            <person name="Cochrane G."/>
            <person name="Meng A."/>
            <person name="Brown T."/>
            <person name="Cohen L."/>
        </authorList>
    </citation>
    <scope>NUCLEOTIDE SEQUENCE</scope>
    <source>
        <strain evidence="2">CCAP 1951/1</strain>
    </source>
</reference>
<accession>A0A7S1PX74</accession>
<protein>
    <submittedName>
        <fullName evidence="2">Uncharacterized protein</fullName>
    </submittedName>
</protein>
<feature type="compositionally biased region" description="Polar residues" evidence="1">
    <location>
        <begin position="220"/>
        <end position="234"/>
    </location>
</feature>
<evidence type="ECO:0000313" key="2">
    <source>
        <dbReference type="EMBL" id="CAD9106363.1"/>
    </source>
</evidence>
<name>A0A7S1PX74_NEODS</name>
<evidence type="ECO:0000256" key="1">
    <source>
        <dbReference type="SAM" id="MobiDB-lite"/>
    </source>
</evidence>
<feature type="compositionally biased region" description="Basic residues" evidence="1">
    <location>
        <begin position="155"/>
        <end position="181"/>
    </location>
</feature>
<dbReference type="EMBL" id="HBGF01015144">
    <property type="protein sequence ID" value="CAD9106363.1"/>
    <property type="molecule type" value="Transcribed_RNA"/>
</dbReference>
<feature type="compositionally biased region" description="Low complexity" evidence="1">
    <location>
        <begin position="115"/>
        <end position="130"/>
    </location>
</feature>
<feature type="compositionally biased region" description="Low complexity" evidence="1">
    <location>
        <begin position="236"/>
        <end position="248"/>
    </location>
</feature>
<feature type="region of interest" description="Disordered" evidence="1">
    <location>
        <begin position="282"/>
        <end position="374"/>
    </location>
</feature>
<feature type="region of interest" description="Disordered" evidence="1">
    <location>
        <begin position="106"/>
        <end position="255"/>
    </location>
</feature>
<proteinExistence type="predicted"/>
<sequence length="482" mass="52915">MMADAAAQLTREQIIEVMQACGITDFSEDAIQQCVADALAIRNSGLADAVVDEQPSRDSTAAPPPAVAETRRPDAAATGRIRSTRADLRGAADDELDYDMYEVRRTSAQHHHQQHVVAQQQHYHHAQQQQPATARATDVSPFSNEPAPPAPQSSRRAKQVQAHTHHHQHQHRHTTRSHQHRFERTSISSVRGTPVVGRPGIATPMTRGGAYIDPNAIGRQPSQRASPAQRSLPVSTGGQQRAGTAGRRPQSASAARRVIPGYMSAEYAEHLIRQAAGEAEATAEAAAAADDEAGAAERDPRHQRRFEPFVSASTRARQMREEQQQQQHGDENAPPTARGGVADKPADADTSKGRVHDRSSAASSAARRRAGSVATTDVVNQLEANLTGVIYAPLGSKTYLAGGFRSRSQRAPVASPRLGAPRRVSDPVRRYQQMKEYWDHDHFLRMQQPDGQRRKLRWAVRSSMNEWHPEGTYPVEHHSLAY</sequence>
<feature type="compositionally biased region" description="Basic and acidic residues" evidence="1">
    <location>
        <begin position="318"/>
        <end position="331"/>
    </location>
</feature>